<evidence type="ECO:0000313" key="8">
    <source>
        <dbReference type="Proteomes" id="UP001054902"/>
    </source>
</evidence>
<dbReference type="Gene3D" id="3.30.40.10">
    <property type="entry name" value="Zinc/RING finger domain, C3HC4 (zinc finger)"/>
    <property type="match status" value="1"/>
</dbReference>
<dbReference type="PROSITE" id="PS50178">
    <property type="entry name" value="ZF_FYVE"/>
    <property type="match status" value="1"/>
</dbReference>
<keyword evidence="3" id="KW-0862">Zinc</keyword>
<comment type="caution">
    <text evidence="7">The sequence shown here is derived from an EMBL/GenBank/DDBJ whole genome shotgun (WGS) entry which is preliminary data.</text>
</comment>
<dbReference type="InterPro" id="IPR017455">
    <property type="entry name" value="Znf_FYVE-rel"/>
</dbReference>
<evidence type="ECO:0000256" key="3">
    <source>
        <dbReference type="ARBA" id="ARBA00022833"/>
    </source>
</evidence>
<sequence>MSYDDEYSEAESWMDASIRLHIQESQFGGVRLIKPHEHNSDGSTLEEEHSDEDYTDEISMKIIPPPSLEQQENEFDPHENEKHPVDYEDSPIVYAQLVEDVQEVLPKSTNPFDDDEESEEENDLSYREQIDEDVSFSNSTHVTKSSSIAYRNKEKKQSTHEVVKEETDIPAQTQLPQKKVMRKGIKRNRKQKGKKSDGKKGSACVSKYIVSRTSLPYSIERNEMTMDWTAVINTNQTALDIDDLEGIEESAVCMTFKSIEEAREACHAYSPPRMHSFDDCPTCQICQKSFSRLIRRPSHCKNCGVCVCSNCVVKWPVNMLPITYRLNKRTSVSKVCQKSTVKACLACDWLTLTFRQALLTGDYEKAVELYSTGNINARSPFASVRGEHYYPVHCAILGGNLSSFKWLIESLKCPINSKRRRSPNLMMITKKGIYGGEQVLTSLGKSVLDLAMETQELGVLHYLIIEKGENIKEYKNLDVALRTLETSLRHLPEHIKQTEVK</sequence>
<accession>A0AAD3H6W0</accession>
<organism evidence="7 8">
    <name type="scientific">Chaetoceros tenuissimus</name>
    <dbReference type="NCBI Taxonomy" id="426638"/>
    <lineage>
        <taxon>Eukaryota</taxon>
        <taxon>Sar</taxon>
        <taxon>Stramenopiles</taxon>
        <taxon>Ochrophyta</taxon>
        <taxon>Bacillariophyta</taxon>
        <taxon>Coscinodiscophyceae</taxon>
        <taxon>Chaetocerotophycidae</taxon>
        <taxon>Chaetocerotales</taxon>
        <taxon>Chaetocerotaceae</taxon>
        <taxon>Chaetoceros</taxon>
    </lineage>
</organism>
<feature type="compositionally biased region" description="Polar residues" evidence="5">
    <location>
        <begin position="135"/>
        <end position="149"/>
    </location>
</feature>
<dbReference type="Proteomes" id="UP001054902">
    <property type="component" value="Unassembled WGS sequence"/>
</dbReference>
<feature type="compositionally biased region" description="Basic and acidic residues" evidence="5">
    <location>
        <begin position="151"/>
        <end position="167"/>
    </location>
</feature>
<dbReference type="EMBL" id="BLLK01000045">
    <property type="protein sequence ID" value="GFH52456.1"/>
    <property type="molecule type" value="Genomic_DNA"/>
</dbReference>
<keyword evidence="8" id="KW-1185">Reference proteome</keyword>
<dbReference type="SUPFAM" id="SSF57903">
    <property type="entry name" value="FYVE/PHD zinc finger"/>
    <property type="match status" value="1"/>
</dbReference>
<dbReference type="GO" id="GO:0008270">
    <property type="term" value="F:zinc ion binding"/>
    <property type="evidence" value="ECO:0007669"/>
    <property type="project" value="UniProtKB-KW"/>
</dbReference>
<evidence type="ECO:0000256" key="4">
    <source>
        <dbReference type="PROSITE-ProRule" id="PRU00091"/>
    </source>
</evidence>
<feature type="compositionally biased region" description="Basic and acidic residues" evidence="5">
    <location>
        <begin position="75"/>
        <end position="86"/>
    </location>
</feature>
<feature type="compositionally biased region" description="Basic residues" evidence="5">
    <location>
        <begin position="179"/>
        <end position="193"/>
    </location>
</feature>
<keyword evidence="1" id="KW-0479">Metal-binding</keyword>
<feature type="region of interest" description="Disordered" evidence="5">
    <location>
        <begin position="100"/>
        <end position="201"/>
    </location>
</feature>
<evidence type="ECO:0000256" key="2">
    <source>
        <dbReference type="ARBA" id="ARBA00022771"/>
    </source>
</evidence>
<dbReference type="Pfam" id="PF01363">
    <property type="entry name" value="FYVE"/>
    <property type="match status" value="1"/>
</dbReference>
<protein>
    <recommendedName>
        <fullName evidence="6">FYVE-type domain-containing protein</fullName>
    </recommendedName>
</protein>
<dbReference type="InterPro" id="IPR011011">
    <property type="entry name" value="Znf_FYVE_PHD"/>
</dbReference>
<name>A0AAD3H6W0_9STRA</name>
<feature type="compositionally biased region" description="Acidic residues" evidence="5">
    <location>
        <begin position="44"/>
        <end position="56"/>
    </location>
</feature>
<keyword evidence="2 4" id="KW-0863">Zinc-finger</keyword>
<proteinExistence type="predicted"/>
<reference evidence="7 8" key="1">
    <citation type="journal article" date="2021" name="Sci. Rep.">
        <title>The genome of the diatom Chaetoceros tenuissimus carries an ancient integrated fragment of an extant virus.</title>
        <authorList>
            <person name="Hongo Y."/>
            <person name="Kimura K."/>
            <person name="Takaki Y."/>
            <person name="Yoshida Y."/>
            <person name="Baba S."/>
            <person name="Kobayashi G."/>
            <person name="Nagasaki K."/>
            <person name="Hano T."/>
            <person name="Tomaru Y."/>
        </authorList>
    </citation>
    <scope>NUCLEOTIDE SEQUENCE [LARGE SCALE GENOMIC DNA]</scope>
    <source>
        <strain evidence="7 8">NIES-3715</strain>
    </source>
</reference>
<dbReference type="CDD" id="cd00065">
    <property type="entry name" value="FYVE_like_SF"/>
    <property type="match status" value="1"/>
</dbReference>
<gene>
    <name evidence="7" type="ORF">CTEN210_08932</name>
</gene>
<evidence type="ECO:0000256" key="1">
    <source>
        <dbReference type="ARBA" id="ARBA00022723"/>
    </source>
</evidence>
<feature type="region of interest" description="Disordered" evidence="5">
    <location>
        <begin position="32"/>
        <end position="87"/>
    </location>
</feature>
<feature type="compositionally biased region" description="Acidic residues" evidence="5">
    <location>
        <begin position="112"/>
        <end position="123"/>
    </location>
</feature>
<evidence type="ECO:0000256" key="5">
    <source>
        <dbReference type="SAM" id="MobiDB-lite"/>
    </source>
</evidence>
<evidence type="ECO:0000313" key="7">
    <source>
        <dbReference type="EMBL" id="GFH52456.1"/>
    </source>
</evidence>
<dbReference type="InterPro" id="IPR013083">
    <property type="entry name" value="Znf_RING/FYVE/PHD"/>
</dbReference>
<dbReference type="InterPro" id="IPR000306">
    <property type="entry name" value="Znf_FYVE"/>
</dbReference>
<feature type="domain" description="FYVE-type" evidence="6">
    <location>
        <begin position="277"/>
        <end position="347"/>
    </location>
</feature>
<evidence type="ECO:0000259" key="6">
    <source>
        <dbReference type="PROSITE" id="PS50178"/>
    </source>
</evidence>
<dbReference type="AlphaFoldDB" id="A0AAD3H6W0"/>